<dbReference type="Gene3D" id="1.10.10.10">
    <property type="entry name" value="Winged helix-like DNA-binding domain superfamily/Winged helix DNA-binding domain"/>
    <property type="match status" value="1"/>
</dbReference>
<dbReference type="SMART" id="SM00367">
    <property type="entry name" value="LRR_CC"/>
    <property type="match status" value="5"/>
</dbReference>
<reference evidence="10 11" key="1">
    <citation type="submission" date="2019-09" db="EMBL/GenBank/DDBJ databases">
        <authorList>
            <person name="Ou C."/>
        </authorList>
    </citation>
    <scope>NUCLEOTIDE SEQUENCE [LARGE SCALE GENOMIC DNA]</scope>
    <source>
        <strain evidence="10">S2</strain>
        <tissue evidence="10">Leaf</tissue>
    </source>
</reference>
<dbReference type="GO" id="GO:0051707">
    <property type="term" value="P:response to other organism"/>
    <property type="evidence" value="ECO:0007669"/>
    <property type="project" value="UniProtKB-ARBA"/>
</dbReference>
<evidence type="ECO:0000256" key="3">
    <source>
        <dbReference type="ARBA" id="ARBA00022741"/>
    </source>
</evidence>
<dbReference type="Gene3D" id="3.80.10.10">
    <property type="entry name" value="Ribonuclease Inhibitor"/>
    <property type="match status" value="5"/>
</dbReference>
<dbReference type="PANTHER" id="PTHR36766:SF70">
    <property type="entry name" value="DISEASE RESISTANCE PROTEIN RGA4"/>
    <property type="match status" value="1"/>
</dbReference>
<feature type="domain" description="Disease resistance N-terminal" evidence="7">
    <location>
        <begin position="14"/>
        <end position="102"/>
    </location>
</feature>
<evidence type="ECO:0000313" key="11">
    <source>
        <dbReference type="Proteomes" id="UP000327157"/>
    </source>
</evidence>
<dbReference type="Pfam" id="PF18052">
    <property type="entry name" value="Rx_N"/>
    <property type="match status" value="1"/>
</dbReference>
<dbReference type="SUPFAM" id="SSF52540">
    <property type="entry name" value="P-loop containing nucleoside triphosphate hydrolases"/>
    <property type="match status" value="1"/>
</dbReference>
<dbReference type="FunFam" id="3.40.50.300:FF:001091">
    <property type="entry name" value="Probable disease resistance protein At1g61300"/>
    <property type="match status" value="1"/>
</dbReference>
<evidence type="ECO:0000259" key="9">
    <source>
        <dbReference type="Pfam" id="PF25019"/>
    </source>
</evidence>
<keyword evidence="2" id="KW-0677">Repeat</keyword>
<dbReference type="InterPro" id="IPR036388">
    <property type="entry name" value="WH-like_DNA-bd_sf"/>
</dbReference>
<keyword evidence="4" id="KW-0611">Plant defense</keyword>
<dbReference type="InterPro" id="IPR056789">
    <property type="entry name" value="LRR_R13L1-DRL21"/>
</dbReference>
<evidence type="ECO:0000259" key="6">
    <source>
        <dbReference type="Pfam" id="PF00931"/>
    </source>
</evidence>
<proteinExistence type="predicted"/>
<dbReference type="Gene3D" id="3.40.50.300">
    <property type="entry name" value="P-loop containing nucleotide triphosphate hydrolases"/>
    <property type="match status" value="1"/>
</dbReference>
<dbReference type="GO" id="GO:0005524">
    <property type="term" value="F:ATP binding"/>
    <property type="evidence" value="ECO:0007669"/>
    <property type="project" value="UniProtKB-KW"/>
</dbReference>
<reference evidence="11" key="2">
    <citation type="submission" date="2019-10" db="EMBL/GenBank/DDBJ databases">
        <title>A de novo genome assembly of a pear dwarfing rootstock.</title>
        <authorList>
            <person name="Wang F."/>
            <person name="Wang J."/>
            <person name="Li S."/>
            <person name="Zhang Y."/>
            <person name="Fang M."/>
            <person name="Ma L."/>
            <person name="Zhao Y."/>
            <person name="Jiang S."/>
        </authorList>
    </citation>
    <scope>NUCLEOTIDE SEQUENCE [LARGE SCALE GENOMIC DNA]</scope>
</reference>
<sequence length="1375" mass="155057">MEGKLAETVFTFSVEGILSKVTSLAAKELSLAWGFKAELKRLRQSLLTIQDFLGAVSDQPQDRVKAVEEWVMKLKGIAHDADDLMDEFDYEMVRRKVELQNHMKKKVLNFFSLSNPLAFRLKMAHKIQKINQSLVVLKGEAAFIGLVSKKIDATPQEARWDRQTNSLIGRDEITVGREEVVSEIVTTLTDSKSNQENLAVMAIVGMGGLGKTTLAKSVYNEDSIHKFFEKRIWVCVSNTFDVNLILLQILESINPAKAPSKNNQNAILTNLREELKDKIYLLVLDDVWNEDHRKWENLIECLSKLDSAKGSKIVVTTRSGKVASISEKLLPRRDLRKLSVDECWSIMKDRALPNVSAHVPPEFQIIGREIAKNCGGIPLVAKVLGSILHTKKSIAEWSLFKDNKIWDNLPKGEDRIMPVLKLSFDNLESPSLKQCFAYCSMFKKDYEIQRDNLIQLWMAQGLLHPSPSESKDMEDIGNEYFDILLQSSLFQDASMSDNGIVSKCKMHDLVHDLAKLISKSEILTEDLCGTGNAVEIPHVARVSTFILENILERGARKLRSLYFYDGEVPSNILPRFKALRVLNLCNANIEEFPVSVGRLKHLRYLDISETRFKTLPNSIGKLYNLQTLRATNCALKEFPKELQSLINLRHTYFDQNTKFPQGIRWLTCLRTLPYFSVGNEIGRQIEELADLKQLRGELIVCNLEHLKNGEEAKKAKLVDKTKVCHLSFQWTEDRSITNNNEEGDVLEGLRPHSELESLSIKNFMGDQFPSWMMSRSLLLNNLKKIQLLGCDKCEEVPPLGHLPNLTELKISGMANLKCVGAEFYGYDHVHNVATTSKEIITLFPALKVLYISSCGDLIEWKEAPTMSTQKVVVFPCLEKLTIDSCSKLRNAPSHFPFLQNLEIISCDSRTPIEEISSGLTTLTSLKIKGIKELTCFPQGMLKNNNNLSSLEIRACHDLTCIASDVFGSCVSLVKLKIWNCKTLRHLADGLDTLPHLEYLSIERCPSLELIPITQGMTSLRVLAIEYCEGLSSLPSGLEYCTSLQTLHLEGCKGVTSFPFYTLASIRRLNIWDCNGLSGPLSVWASLVELIIVDGNNLTSIEIKGGMSSLQRLTIINCKELSSLPALPQQCPSLQQLEIWKCPKVAWFGVQSSSISLQSFSDLRTFTSLRELMIEECEGLESGVSGLQFPLSLETLVLRGFPNLEILPSLDNLNSLRQLGIVNWKKLKYLPMGLQRLPRLKKLEVGGFWEELDCFPDFQVGSLMHLTSLELTGWPKLKSLPQQIQHLTSLTSLRVYNFDGVETLPEWLGSLTSLTYLCIGGCKNLMNLPSVQAMQCLTKLYTLLIFRCHPLLKQRCTKNSGIDWPKISHIPDITIR</sequence>
<gene>
    <name evidence="10" type="ORF">D8674_023259</name>
</gene>
<dbReference type="InterPro" id="IPR041118">
    <property type="entry name" value="Rx_N"/>
</dbReference>
<evidence type="ECO:0000259" key="7">
    <source>
        <dbReference type="Pfam" id="PF18052"/>
    </source>
</evidence>
<feature type="domain" description="Disease resistance protein winged helix" evidence="8">
    <location>
        <begin position="441"/>
        <end position="514"/>
    </location>
</feature>
<dbReference type="SUPFAM" id="SSF52047">
    <property type="entry name" value="RNI-like"/>
    <property type="match status" value="1"/>
</dbReference>
<feature type="domain" description="R13L1/DRL21-like LRR repeat region" evidence="9">
    <location>
        <begin position="685"/>
        <end position="813"/>
    </location>
</feature>
<dbReference type="SUPFAM" id="SSF52058">
    <property type="entry name" value="L domain-like"/>
    <property type="match status" value="2"/>
</dbReference>
<dbReference type="Pfam" id="PF23559">
    <property type="entry name" value="WHD_DRP"/>
    <property type="match status" value="1"/>
</dbReference>
<dbReference type="PANTHER" id="PTHR36766">
    <property type="entry name" value="PLANT BROAD-SPECTRUM MILDEW RESISTANCE PROTEIN RPW8"/>
    <property type="match status" value="1"/>
</dbReference>
<protein>
    <submittedName>
        <fullName evidence="10">Disease resistance protein RGA1</fullName>
    </submittedName>
</protein>
<evidence type="ECO:0000256" key="5">
    <source>
        <dbReference type="ARBA" id="ARBA00022840"/>
    </source>
</evidence>
<keyword evidence="3" id="KW-0547">Nucleotide-binding</keyword>
<dbReference type="OrthoDB" id="1166366at2759"/>
<dbReference type="InterPro" id="IPR042197">
    <property type="entry name" value="Apaf_helical"/>
</dbReference>
<keyword evidence="1" id="KW-0433">Leucine-rich repeat</keyword>
<name>A0A5N5GS00_9ROSA</name>
<dbReference type="Gene3D" id="1.20.5.4130">
    <property type="match status" value="1"/>
</dbReference>
<dbReference type="InterPro" id="IPR027417">
    <property type="entry name" value="P-loop_NTPase"/>
</dbReference>
<dbReference type="EMBL" id="SMOL01000402">
    <property type="protein sequence ID" value="KAB2616671.1"/>
    <property type="molecule type" value="Genomic_DNA"/>
</dbReference>
<dbReference type="Pfam" id="PF25019">
    <property type="entry name" value="LRR_R13L1-DRL21"/>
    <property type="match status" value="2"/>
</dbReference>
<accession>A0A5N5GS00</accession>
<reference evidence="10 11" key="3">
    <citation type="submission" date="2019-11" db="EMBL/GenBank/DDBJ databases">
        <title>A de novo genome assembly of a pear dwarfing rootstock.</title>
        <authorList>
            <person name="Wang F."/>
            <person name="Wang J."/>
            <person name="Li S."/>
            <person name="Zhang Y."/>
            <person name="Fang M."/>
            <person name="Ma L."/>
            <person name="Zhao Y."/>
            <person name="Jiang S."/>
        </authorList>
    </citation>
    <scope>NUCLEOTIDE SEQUENCE [LARGE SCALE GENOMIC DNA]</scope>
    <source>
        <strain evidence="10">S2</strain>
        <tissue evidence="10">Leaf</tissue>
    </source>
</reference>
<evidence type="ECO:0000313" key="10">
    <source>
        <dbReference type="EMBL" id="KAB2616671.1"/>
    </source>
</evidence>
<dbReference type="InterPro" id="IPR006553">
    <property type="entry name" value="Leu-rich_rpt_Cys-con_subtyp"/>
</dbReference>
<evidence type="ECO:0000256" key="2">
    <source>
        <dbReference type="ARBA" id="ARBA00022737"/>
    </source>
</evidence>
<dbReference type="Proteomes" id="UP000327157">
    <property type="component" value="Chromosome 3"/>
</dbReference>
<dbReference type="GO" id="GO:0043531">
    <property type="term" value="F:ADP binding"/>
    <property type="evidence" value="ECO:0007669"/>
    <property type="project" value="InterPro"/>
</dbReference>
<feature type="domain" description="R13L1/DRL21-like LRR repeat region" evidence="9">
    <location>
        <begin position="1285"/>
        <end position="1340"/>
    </location>
</feature>
<keyword evidence="11" id="KW-1185">Reference proteome</keyword>
<dbReference type="GO" id="GO:0006952">
    <property type="term" value="P:defense response"/>
    <property type="evidence" value="ECO:0007669"/>
    <property type="project" value="UniProtKB-KW"/>
</dbReference>
<dbReference type="Gene3D" id="1.10.8.430">
    <property type="entry name" value="Helical domain of apoptotic protease-activating factors"/>
    <property type="match status" value="1"/>
</dbReference>
<evidence type="ECO:0000256" key="1">
    <source>
        <dbReference type="ARBA" id="ARBA00022614"/>
    </source>
</evidence>
<keyword evidence="5" id="KW-0067">ATP-binding</keyword>
<organism evidence="10 11">
    <name type="scientific">Pyrus ussuriensis x Pyrus communis</name>
    <dbReference type="NCBI Taxonomy" id="2448454"/>
    <lineage>
        <taxon>Eukaryota</taxon>
        <taxon>Viridiplantae</taxon>
        <taxon>Streptophyta</taxon>
        <taxon>Embryophyta</taxon>
        <taxon>Tracheophyta</taxon>
        <taxon>Spermatophyta</taxon>
        <taxon>Magnoliopsida</taxon>
        <taxon>eudicotyledons</taxon>
        <taxon>Gunneridae</taxon>
        <taxon>Pentapetalae</taxon>
        <taxon>rosids</taxon>
        <taxon>fabids</taxon>
        <taxon>Rosales</taxon>
        <taxon>Rosaceae</taxon>
        <taxon>Amygdaloideae</taxon>
        <taxon>Maleae</taxon>
        <taxon>Pyrus</taxon>
    </lineage>
</organism>
<dbReference type="PRINTS" id="PR00364">
    <property type="entry name" value="DISEASERSIST"/>
</dbReference>
<comment type="caution">
    <text evidence="10">The sequence shown here is derived from an EMBL/GenBank/DDBJ whole genome shotgun (WGS) entry which is preliminary data.</text>
</comment>
<evidence type="ECO:0000259" key="8">
    <source>
        <dbReference type="Pfam" id="PF23559"/>
    </source>
</evidence>
<evidence type="ECO:0000256" key="4">
    <source>
        <dbReference type="ARBA" id="ARBA00022821"/>
    </source>
</evidence>
<feature type="domain" description="NB-ARC" evidence="6">
    <location>
        <begin position="178"/>
        <end position="354"/>
    </location>
</feature>
<dbReference type="InterPro" id="IPR058922">
    <property type="entry name" value="WHD_DRP"/>
</dbReference>
<dbReference type="InterPro" id="IPR002182">
    <property type="entry name" value="NB-ARC"/>
</dbReference>
<dbReference type="Pfam" id="PF00931">
    <property type="entry name" value="NB-ARC"/>
    <property type="match status" value="1"/>
</dbReference>
<dbReference type="InterPro" id="IPR032675">
    <property type="entry name" value="LRR_dom_sf"/>
</dbReference>
<dbReference type="FunFam" id="1.10.10.10:FF:000322">
    <property type="entry name" value="Probable disease resistance protein At1g63360"/>
    <property type="match status" value="1"/>
</dbReference>